<evidence type="ECO:0000313" key="5">
    <source>
        <dbReference type="Proteomes" id="UP000008631"/>
    </source>
</evidence>
<dbReference type="GO" id="GO:0005856">
    <property type="term" value="C:cytoskeleton"/>
    <property type="evidence" value="ECO:0007669"/>
    <property type="project" value="UniProtKB-SubCell"/>
</dbReference>
<dbReference type="InterPro" id="IPR001611">
    <property type="entry name" value="Leu-rich_rpt"/>
</dbReference>
<dbReference type="RefSeq" id="WP_013563419.1">
    <property type="nucleotide sequence ID" value="NC_014962.1"/>
</dbReference>
<keyword evidence="5" id="KW-1185">Reference proteome</keyword>
<dbReference type="PANTHER" id="PTHR24107:SF23">
    <property type="entry name" value="FLAGELLAR MEMBER 5"/>
    <property type="match status" value="1"/>
</dbReference>
<dbReference type="Gene3D" id="3.80.10.10">
    <property type="entry name" value="Ribonuclease Inhibitor"/>
    <property type="match status" value="2"/>
</dbReference>
<keyword evidence="2" id="KW-0963">Cytoplasm</keyword>
<dbReference type="Proteomes" id="UP000008631">
    <property type="component" value="Chromosome"/>
</dbReference>
<name>E8R012_ISOPI</name>
<evidence type="ECO:0000313" key="4">
    <source>
        <dbReference type="EMBL" id="ADV61130.1"/>
    </source>
</evidence>
<dbReference type="HOGENOM" id="CLU_879346_0_0_0"/>
<dbReference type="eggNOG" id="COG4886">
    <property type="taxonomic scope" value="Bacteria"/>
</dbReference>
<reference key="1">
    <citation type="submission" date="2010-11" db="EMBL/GenBank/DDBJ databases">
        <title>The complete sequence of chromosome of Isophaera pallida ATCC 43644.</title>
        <authorList>
            <consortium name="US DOE Joint Genome Institute (JGI-PGF)"/>
            <person name="Lucas S."/>
            <person name="Copeland A."/>
            <person name="Lapidus A."/>
            <person name="Bruce D."/>
            <person name="Goodwin L."/>
            <person name="Pitluck S."/>
            <person name="Kyrpides N."/>
            <person name="Mavromatis K."/>
            <person name="Pagani I."/>
            <person name="Ivanova N."/>
            <person name="Saunders E."/>
            <person name="Brettin T."/>
            <person name="Detter J.C."/>
            <person name="Han C."/>
            <person name="Tapia R."/>
            <person name="Land M."/>
            <person name="Hauser L."/>
            <person name="Markowitz V."/>
            <person name="Cheng J.-F."/>
            <person name="Hugenholtz P."/>
            <person name="Woyke T."/>
            <person name="Wu D."/>
            <person name="Eisen J.A."/>
        </authorList>
    </citation>
    <scope>NUCLEOTIDE SEQUENCE</scope>
    <source>
        <strain>ATCC 43644</strain>
    </source>
</reference>
<dbReference type="InterPro" id="IPR014338">
    <property type="entry name" value="CHP02996_rpt-companion-dom"/>
</dbReference>
<proteinExistence type="predicted"/>
<sequence>MSHEWREVLADCEPFIEAIRNAPDDDGPVLIYADWLEERGHSERAELIRVQLEAAALADTHPRRAALKRRESQLKAIHRQSPLEDLPDLGGRVIWGGFDRGMVREATFVHVSDFLEVAEDVFRLAPLEKIRFLNLEAKDLGRLADSPTLARVRALDLSEQGLEGSSVSHLTRSPHLGALRELELRSNPLGRSGIQLLASSPRLAGLTRLGLHRVGAGDDAARILAQESYLVRLVELDLSSNPLHFAAAEALAQSVHLNNLRGLNLSSTSIGFAGAAAIARSGLGQRLERFIIYHLRRKADDLQAIRDLMPHALVIG</sequence>
<organism evidence="4 5">
    <name type="scientific">Isosphaera pallida (strain ATCC 43644 / DSM 9630 / IS1B)</name>
    <dbReference type="NCBI Taxonomy" id="575540"/>
    <lineage>
        <taxon>Bacteria</taxon>
        <taxon>Pseudomonadati</taxon>
        <taxon>Planctomycetota</taxon>
        <taxon>Planctomycetia</taxon>
        <taxon>Isosphaerales</taxon>
        <taxon>Isosphaeraceae</taxon>
        <taxon>Isosphaera</taxon>
    </lineage>
</organism>
<reference evidence="4 5" key="2">
    <citation type="journal article" date="2011" name="Stand. Genomic Sci.">
        <title>Complete genome sequence of Isosphaera pallida type strain (IS1B).</title>
        <authorList>
            <consortium name="US DOE Joint Genome Institute (JGI-PGF)"/>
            <person name="Goker M."/>
            <person name="Cleland D."/>
            <person name="Saunders E."/>
            <person name="Lapidus A."/>
            <person name="Nolan M."/>
            <person name="Lucas S."/>
            <person name="Hammon N."/>
            <person name="Deshpande S."/>
            <person name="Cheng J.F."/>
            <person name="Tapia R."/>
            <person name="Han C."/>
            <person name="Goodwin L."/>
            <person name="Pitluck S."/>
            <person name="Liolios K."/>
            <person name="Pagani I."/>
            <person name="Ivanova N."/>
            <person name="Mavromatis K."/>
            <person name="Pati A."/>
            <person name="Chen A."/>
            <person name="Palaniappan K."/>
            <person name="Land M."/>
            <person name="Hauser L."/>
            <person name="Chang Y.J."/>
            <person name="Jeffries C.D."/>
            <person name="Detter J.C."/>
            <person name="Beck B."/>
            <person name="Woyke T."/>
            <person name="Bristow J."/>
            <person name="Eisen J.A."/>
            <person name="Markowitz V."/>
            <person name="Hugenholtz P."/>
            <person name="Kyrpides N.C."/>
            <person name="Klenk H.P."/>
        </authorList>
    </citation>
    <scope>NUCLEOTIDE SEQUENCE [LARGE SCALE GENOMIC DNA]</scope>
    <source>
        <strain evidence="5">ATCC 43644 / DSM 9630 / IS1B</strain>
    </source>
</reference>
<accession>E8R012</accession>
<dbReference type="InterPro" id="IPR052410">
    <property type="entry name" value="DRC5"/>
</dbReference>
<evidence type="ECO:0000256" key="2">
    <source>
        <dbReference type="ARBA" id="ARBA00022490"/>
    </source>
</evidence>
<dbReference type="OrthoDB" id="261413at2"/>
<dbReference type="KEGG" id="ipa:Isop_0537"/>
<protein>
    <submittedName>
        <fullName evidence="4">Repeat-companion domain protein</fullName>
    </submittedName>
</protein>
<dbReference type="AlphaFoldDB" id="E8R012"/>
<dbReference type="PANTHER" id="PTHR24107">
    <property type="entry name" value="YNEIN REGULATORY COMPLEX SUBUNIT 5"/>
    <property type="match status" value="1"/>
</dbReference>
<dbReference type="STRING" id="575540.Isop_0537"/>
<evidence type="ECO:0000256" key="3">
    <source>
        <dbReference type="ARBA" id="ARBA00023212"/>
    </source>
</evidence>
<dbReference type="InterPro" id="IPR032675">
    <property type="entry name" value="LRR_dom_sf"/>
</dbReference>
<dbReference type="EMBL" id="CP002353">
    <property type="protein sequence ID" value="ADV61130.1"/>
    <property type="molecule type" value="Genomic_DNA"/>
</dbReference>
<dbReference type="NCBIfam" id="TIGR02996">
    <property type="entry name" value="rpt_mate_G_obs"/>
    <property type="match status" value="1"/>
</dbReference>
<keyword evidence="3" id="KW-0206">Cytoskeleton</keyword>
<comment type="subcellular location">
    <subcellularLocation>
        <location evidence="1">Cytoplasm</location>
        <location evidence="1">Cytoskeleton</location>
    </subcellularLocation>
</comment>
<gene>
    <name evidence="4" type="ordered locus">Isop_0537</name>
</gene>
<dbReference type="SUPFAM" id="SSF52047">
    <property type="entry name" value="RNI-like"/>
    <property type="match status" value="1"/>
</dbReference>
<dbReference type="Pfam" id="PF13516">
    <property type="entry name" value="LRR_6"/>
    <property type="match status" value="1"/>
</dbReference>
<dbReference type="InParanoid" id="E8R012"/>
<dbReference type="SMART" id="SM00368">
    <property type="entry name" value="LRR_RI"/>
    <property type="match status" value="3"/>
</dbReference>
<evidence type="ECO:0000256" key="1">
    <source>
        <dbReference type="ARBA" id="ARBA00004245"/>
    </source>
</evidence>